<evidence type="ECO:0000313" key="9">
    <source>
        <dbReference type="Proteomes" id="UP000309676"/>
    </source>
</evidence>
<evidence type="ECO:0000256" key="3">
    <source>
        <dbReference type="ARBA" id="ARBA00022692"/>
    </source>
</evidence>
<dbReference type="EMBL" id="VCIW01000011">
    <property type="protein sequence ID" value="TLS51026.1"/>
    <property type="molecule type" value="Genomic_DNA"/>
</dbReference>
<dbReference type="InterPro" id="IPR029787">
    <property type="entry name" value="Nucleotide_cyclase"/>
</dbReference>
<evidence type="ECO:0000256" key="6">
    <source>
        <dbReference type="SAM" id="Phobius"/>
    </source>
</evidence>
<keyword evidence="4 6" id="KW-1133">Transmembrane helix</keyword>
<dbReference type="InterPro" id="IPR033479">
    <property type="entry name" value="dCache_1"/>
</dbReference>
<keyword evidence="5 6" id="KW-0472">Membrane</keyword>
<dbReference type="CDD" id="cd18773">
    <property type="entry name" value="PDC1_HK_sensor"/>
    <property type="match status" value="1"/>
</dbReference>
<evidence type="ECO:0000256" key="5">
    <source>
        <dbReference type="ARBA" id="ARBA00023136"/>
    </source>
</evidence>
<comment type="caution">
    <text evidence="8">The sequence shown here is derived from an EMBL/GenBank/DDBJ whole genome shotgun (WGS) entry which is preliminary data.</text>
</comment>
<gene>
    <name evidence="8" type="ORF">FE782_16675</name>
</gene>
<keyword evidence="9" id="KW-1185">Reference proteome</keyword>
<dbReference type="GO" id="GO:0052621">
    <property type="term" value="F:diguanylate cyclase activity"/>
    <property type="evidence" value="ECO:0007669"/>
    <property type="project" value="TreeGrafter"/>
</dbReference>
<dbReference type="NCBIfam" id="TIGR00254">
    <property type="entry name" value="GGDEF"/>
    <property type="match status" value="1"/>
</dbReference>
<evidence type="ECO:0000256" key="1">
    <source>
        <dbReference type="ARBA" id="ARBA00004651"/>
    </source>
</evidence>
<dbReference type="Pfam" id="PF00990">
    <property type="entry name" value="GGDEF"/>
    <property type="match status" value="1"/>
</dbReference>
<keyword evidence="3 6" id="KW-0812">Transmembrane</keyword>
<name>A0A5R9G9I6_9BACL</name>
<dbReference type="InterPro" id="IPR043128">
    <property type="entry name" value="Rev_trsase/Diguanyl_cyclase"/>
</dbReference>
<feature type="transmembrane region" description="Helical" evidence="6">
    <location>
        <begin position="12"/>
        <end position="36"/>
    </location>
</feature>
<feature type="domain" description="GGDEF" evidence="7">
    <location>
        <begin position="397"/>
        <end position="527"/>
    </location>
</feature>
<protein>
    <submittedName>
        <fullName evidence="8">GGDEF domain-containing protein</fullName>
    </submittedName>
</protein>
<evidence type="ECO:0000313" key="8">
    <source>
        <dbReference type="EMBL" id="TLS51026.1"/>
    </source>
</evidence>
<evidence type="ECO:0000259" key="7">
    <source>
        <dbReference type="PROSITE" id="PS50887"/>
    </source>
</evidence>
<evidence type="ECO:0000256" key="2">
    <source>
        <dbReference type="ARBA" id="ARBA00022475"/>
    </source>
</evidence>
<dbReference type="Proteomes" id="UP000309676">
    <property type="component" value="Unassembled WGS sequence"/>
</dbReference>
<dbReference type="Pfam" id="PF02743">
    <property type="entry name" value="dCache_1"/>
    <property type="match status" value="1"/>
</dbReference>
<dbReference type="GO" id="GO:0005886">
    <property type="term" value="C:plasma membrane"/>
    <property type="evidence" value="ECO:0007669"/>
    <property type="project" value="UniProtKB-SubCell"/>
</dbReference>
<evidence type="ECO:0000256" key="4">
    <source>
        <dbReference type="ARBA" id="ARBA00022989"/>
    </source>
</evidence>
<dbReference type="InterPro" id="IPR000160">
    <property type="entry name" value="GGDEF_dom"/>
</dbReference>
<dbReference type="InterPro" id="IPR029151">
    <property type="entry name" value="Sensor-like_sf"/>
</dbReference>
<dbReference type="AlphaFoldDB" id="A0A5R9G9I6"/>
<dbReference type="Gene3D" id="3.30.450.20">
    <property type="entry name" value="PAS domain"/>
    <property type="match status" value="2"/>
</dbReference>
<reference evidence="8 9" key="1">
    <citation type="submission" date="2019-05" db="EMBL/GenBank/DDBJ databases">
        <authorList>
            <person name="Narsing Rao M.P."/>
            <person name="Li W.J."/>
        </authorList>
    </citation>
    <scope>NUCLEOTIDE SEQUENCE [LARGE SCALE GENOMIC DNA]</scope>
    <source>
        <strain evidence="8 9">SYSU_K30003</strain>
    </source>
</reference>
<dbReference type="OrthoDB" id="9759607at2"/>
<dbReference type="RefSeq" id="WP_138195378.1">
    <property type="nucleotide sequence ID" value="NZ_VCIW01000011.1"/>
</dbReference>
<dbReference type="PANTHER" id="PTHR45138:SF9">
    <property type="entry name" value="DIGUANYLATE CYCLASE DGCM-RELATED"/>
    <property type="match status" value="1"/>
</dbReference>
<dbReference type="SMART" id="SM00267">
    <property type="entry name" value="GGDEF"/>
    <property type="match status" value="1"/>
</dbReference>
<sequence>MFMRKGRTTGRISLTILFGGLVVFAVVMTTVVQLVVGYRAEQRLLYETTLELNQSTANKMATTMDALLRSMRSTLKYGARQAAHHWDDDDELREPLDMLLHGGGGMFNSILAVSEEGIVRSISPPSVGIGGKRIYSETLAEAHLLRAPYFSQPYVGATGRLIVVMSEPIFADDGAYLGLLAGTLYLHQANVFNDVFGSDLLDVSGTYAYIVDSGGKLVFHPSPARLGEDVRANPVVRDLMEGRNGRKRVVNTLGIEYLAGYAHVEENGWGIVAQTPLQSVEKELRHHTWNRLMYIAPACLLMLLVAVYLARRLAAPIVFLSEVAGRLSRGERVPEAMLPGHWNREADLLSDSMRMAIRAMQQQNDQLTSEAMTDPLTGLPNRRAMNDALERKLLAEEPFALLVMDIDRFKTINDTYGHAVGDDVLRFLAKTVQSTLRPTDFCFRFGGEEFVVLLERSDAATAFPAAERIRRTFESTDSPIGRPITLSIGIADYPRSGMSAEALFESADEAMYRAKNEGRNRTVVGKRRT</sequence>
<accession>A0A5R9G9I6</accession>
<dbReference type="SUPFAM" id="SSF55073">
    <property type="entry name" value="Nucleotide cyclase"/>
    <property type="match status" value="1"/>
</dbReference>
<dbReference type="SUPFAM" id="SSF103190">
    <property type="entry name" value="Sensory domain-like"/>
    <property type="match status" value="1"/>
</dbReference>
<dbReference type="CDD" id="cd01949">
    <property type="entry name" value="GGDEF"/>
    <property type="match status" value="1"/>
</dbReference>
<comment type="subcellular location">
    <subcellularLocation>
        <location evidence="1">Cell membrane</location>
        <topology evidence="1">Multi-pass membrane protein</topology>
    </subcellularLocation>
</comment>
<dbReference type="InterPro" id="IPR050469">
    <property type="entry name" value="Diguanylate_Cyclase"/>
</dbReference>
<dbReference type="Gene3D" id="3.30.70.270">
    <property type="match status" value="1"/>
</dbReference>
<keyword evidence="2" id="KW-1003">Cell membrane</keyword>
<proteinExistence type="predicted"/>
<dbReference type="CDD" id="cd12912">
    <property type="entry name" value="PDC2_MCP_like"/>
    <property type="match status" value="1"/>
</dbReference>
<organism evidence="8 9">
    <name type="scientific">Paenibacillus antri</name>
    <dbReference type="NCBI Taxonomy" id="2582848"/>
    <lineage>
        <taxon>Bacteria</taxon>
        <taxon>Bacillati</taxon>
        <taxon>Bacillota</taxon>
        <taxon>Bacilli</taxon>
        <taxon>Bacillales</taxon>
        <taxon>Paenibacillaceae</taxon>
        <taxon>Paenibacillus</taxon>
    </lineage>
</organism>
<dbReference type="FunFam" id="3.30.70.270:FF:000001">
    <property type="entry name" value="Diguanylate cyclase domain protein"/>
    <property type="match status" value="1"/>
</dbReference>
<dbReference type="PANTHER" id="PTHR45138">
    <property type="entry name" value="REGULATORY COMPONENTS OF SENSORY TRANSDUCTION SYSTEM"/>
    <property type="match status" value="1"/>
</dbReference>
<dbReference type="PROSITE" id="PS50887">
    <property type="entry name" value="GGDEF"/>
    <property type="match status" value="1"/>
</dbReference>